<name>A0A9W8MUQ4_9AGAR</name>
<evidence type="ECO:0000256" key="1">
    <source>
        <dbReference type="SAM" id="MobiDB-lite"/>
    </source>
</evidence>
<feature type="compositionally biased region" description="Low complexity" evidence="1">
    <location>
        <begin position="224"/>
        <end position="238"/>
    </location>
</feature>
<dbReference type="OrthoDB" id="2337158at2759"/>
<dbReference type="Proteomes" id="UP001148786">
    <property type="component" value="Unassembled WGS sequence"/>
</dbReference>
<evidence type="ECO:0000313" key="2">
    <source>
        <dbReference type="EMBL" id="KAJ3507354.1"/>
    </source>
</evidence>
<dbReference type="EMBL" id="JANKHO010000668">
    <property type="protein sequence ID" value="KAJ3507354.1"/>
    <property type="molecule type" value="Genomic_DNA"/>
</dbReference>
<comment type="caution">
    <text evidence="2">The sequence shown here is derived from an EMBL/GenBank/DDBJ whole genome shotgun (WGS) entry which is preliminary data.</text>
</comment>
<proteinExistence type="predicted"/>
<accession>A0A9W8MUQ4</accession>
<feature type="compositionally biased region" description="Low complexity" evidence="1">
    <location>
        <begin position="142"/>
        <end position="152"/>
    </location>
</feature>
<organism evidence="2 3">
    <name type="scientific">Agrocybe chaxingu</name>
    <dbReference type="NCBI Taxonomy" id="84603"/>
    <lineage>
        <taxon>Eukaryota</taxon>
        <taxon>Fungi</taxon>
        <taxon>Dikarya</taxon>
        <taxon>Basidiomycota</taxon>
        <taxon>Agaricomycotina</taxon>
        <taxon>Agaricomycetes</taxon>
        <taxon>Agaricomycetidae</taxon>
        <taxon>Agaricales</taxon>
        <taxon>Agaricineae</taxon>
        <taxon>Strophariaceae</taxon>
        <taxon>Agrocybe</taxon>
    </lineage>
</organism>
<reference evidence="2" key="1">
    <citation type="submission" date="2022-07" db="EMBL/GenBank/DDBJ databases">
        <title>Genome Sequence of Agrocybe chaxingu.</title>
        <authorList>
            <person name="Buettner E."/>
        </authorList>
    </citation>
    <scope>NUCLEOTIDE SEQUENCE</scope>
    <source>
        <strain evidence="2">MP-N11</strain>
    </source>
</reference>
<evidence type="ECO:0000313" key="3">
    <source>
        <dbReference type="Proteomes" id="UP001148786"/>
    </source>
</evidence>
<sequence>MFSLNKLTPDIAPPILRRARESSELVTICAVDVPHAVACPRVEGARRALDTHERRTCIGLRFPLPRDEERVPMEFELGRAALWFGLAQGKRRESTRVRFAAEPSFSDVRQDIQVVGDDSWFVLEWLVALFEKDAEETEAQGQPRYSPLLLRQLPPPPMGSNTRWDASEPAKIVFYAFQQPDPRIQKIGLRLLLLVRPFPPSLPFPSLPFPPFYPFSPPSLLPSLSSSTLPKRPSSTSPPSHPPSSPK</sequence>
<feature type="region of interest" description="Disordered" evidence="1">
    <location>
        <begin position="224"/>
        <end position="247"/>
    </location>
</feature>
<protein>
    <submittedName>
        <fullName evidence="2">Uncharacterized protein</fullName>
    </submittedName>
</protein>
<dbReference type="AlphaFoldDB" id="A0A9W8MUQ4"/>
<gene>
    <name evidence="2" type="ORF">NLJ89_g6354</name>
</gene>
<keyword evidence="3" id="KW-1185">Reference proteome</keyword>
<feature type="region of interest" description="Disordered" evidence="1">
    <location>
        <begin position="138"/>
        <end position="162"/>
    </location>
</feature>